<dbReference type="InterPro" id="IPR020841">
    <property type="entry name" value="PKS_Beta-ketoAc_synthase_dom"/>
</dbReference>
<feature type="domain" description="PKS/mFAS DH" evidence="10">
    <location>
        <begin position="940"/>
        <end position="1246"/>
    </location>
</feature>
<dbReference type="SMART" id="SM00825">
    <property type="entry name" value="PKS_KS"/>
    <property type="match status" value="1"/>
</dbReference>
<dbReference type="SMART" id="SM00823">
    <property type="entry name" value="PKS_PP"/>
    <property type="match status" value="1"/>
</dbReference>
<evidence type="ECO:0000256" key="2">
    <source>
        <dbReference type="ARBA" id="ARBA00022553"/>
    </source>
</evidence>
<dbReference type="SUPFAM" id="SSF52151">
    <property type="entry name" value="FabD/lysophospholipase-like"/>
    <property type="match status" value="1"/>
</dbReference>
<evidence type="ECO:0000259" key="9">
    <source>
        <dbReference type="PROSITE" id="PS52004"/>
    </source>
</evidence>
<feature type="active site" description="Proton acceptor; for dehydratase activity" evidence="6">
    <location>
        <position position="972"/>
    </location>
</feature>
<dbReference type="SMART" id="SM00822">
    <property type="entry name" value="PKS_KR"/>
    <property type="match status" value="1"/>
</dbReference>
<dbReference type="InterPro" id="IPR014043">
    <property type="entry name" value="Acyl_transferase_dom"/>
</dbReference>
<dbReference type="GO" id="GO:0032259">
    <property type="term" value="P:methylation"/>
    <property type="evidence" value="ECO:0007669"/>
    <property type="project" value="UniProtKB-KW"/>
</dbReference>
<dbReference type="InterPro" id="IPR001227">
    <property type="entry name" value="Ac_transferase_dom_sf"/>
</dbReference>
<dbReference type="InterPro" id="IPR049552">
    <property type="entry name" value="PKS_DH_N"/>
</dbReference>
<feature type="compositionally biased region" description="Polar residues" evidence="7">
    <location>
        <begin position="2652"/>
        <end position="2671"/>
    </location>
</feature>
<dbReference type="SUPFAM" id="SSF53901">
    <property type="entry name" value="Thiolase-like"/>
    <property type="match status" value="1"/>
</dbReference>
<dbReference type="Gene3D" id="3.40.366.10">
    <property type="entry name" value="Malonyl-Coenzyme A Acyl Carrier Protein, domain 2"/>
    <property type="match status" value="1"/>
</dbReference>
<comment type="caution">
    <text evidence="11">The sequence shown here is derived from an EMBL/GenBank/DDBJ whole genome shotgun (WGS) entry which is preliminary data.</text>
</comment>
<gene>
    <name evidence="11" type="ORF">G7Y89_g8007</name>
</gene>
<evidence type="ECO:0008006" key="13">
    <source>
        <dbReference type="Google" id="ProtNLM"/>
    </source>
</evidence>
<dbReference type="InterPro" id="IPR016035">
    <property type="entry name" value="Acyl_Trfase/lysoPLipase"/>
</dbReference>
<dbReference type="PANTHER" id="PTHR43775:SF20">
    <property type="entry name" value="HYBRID PKS-NRPS SYNTHETASE APDA"/>
    <property type="match status" value="1"/>
</dbReference>
<dbReference type="InterPro" id="IPR013217">
    <property type="entry name" value="Methyltransf_12"/>
</dbReference>
<dbReference type="GO" id="GO:0004312">
    <property type="term" value="F:fatty acid synthase activity"/>
    <property type="evidence" value="ECO:0007669"/>
    <property type="project" value="TreeGrafter"/>
</dbReference>
<dbReference type="GO" id="GO:0008168">
    <property type="term" value="F:methyltransferase activity"/>
    <property type="evidence" value="ECO:0007669"/>
    <property type="project" value="UniProtKB-KW"/>
</dbReference>
<feature type="compositionally biased region" description="Low complexity" evidence="7">
    <location>
        <begin position="2672"/>
        <end position="2683"/>
    </location>
</feature>
<dbReference type="InterPro" id="IPR016039">
    <property type="entry name" value="Thiolase-like"/>
</dbReference>
<feature type="region of interest" description="N-terminal hotdog fold" evidence="6">
    <location>
        <begin position="940"/>
        <end position="1073"/>
    </location>
</feature>
<dbReference type="PROSITE" id="PS50075">
    <property type="entry name" value="CARRIER"/>
    <property type="match status" value="1"/>
</dbReference>
<dbReference type="InterPro" id="IPR042104">
    <property type="entry name" value="PKS_dehydratase_sf"/>
</dbReference>
<dbReference type="InterPro" id="IPR014030">
    <property type="entry name" value="Ketoacyl_synth_N"/>
</dbReference>
<keyword evidence="4" id="KW-0808">Transferase</keyword>
<dbReference type="InterPro" id="IPR050091">
    <property type="entry name" value="PKS_NRPS_Biosynth_Enz"/>
</dbReference>
<dbReference type="SUPFAM" id="SSF55048">
    <property type="entry name" value="Probable ACP-binding domain of malonyl-CoA ACP transacylase"/>
    <property type="match status" value="1"/>
</dbReference>
<dbReference type="SUPFAM" id="SSF47336">
    <property type="entry name" value="ACP-like"/>
    <property type="match status" value="1"/>
</dbReference>
<dbReference type="InterPro" id="IPR036291">
    <property type="entry name" value="NAD(P)-bd_dom_sf"/>
</dbReference>
<dbReference type="InterPro" id="IPR036736">
    <property type="entry name" value="ACP-like_sf"/>
</dbReference>
<dbReference type="InterPro" id="IPR049551">
    <property type="entry name" value="PKS_DH_C"/>
</dbReference>
<dbReference type="CDD" id="cd00833">
    <property type="entry name" value="PKS"/>
    <property type="match status" value="1"/>
</dbReference>
<dbReference type="InterPro" id="IPR057326">
    <property type="entry name" value="KR_dom"/>
</dbReference>
<dbReference type="EMBL" id="JAAMPI010000585">
    <property type="protein sequence ID" value="KAF4630136.1"/>
    <property type="molecule type" value="Genomic_DNA"/>
</dbReference>
<dbReference type="InterPro" id="IPR009081">
    <property type="entry name" value="PP-bd_ACP"/>
</dbReference>
<evidence type="ECO:0000256" key="6">
    <source>
        <dbReference type="PROSITE-ProRule" id="PRU01363"/>
    </source>
</evidence>
<evidence type="ECO:0000256" key="3">
    <source>
        <dbReference type="ARBA" id="ARBA00022603"/>
    </source>
</evidence>
<dbReference type="Gene3D" id="1.10.1200.10">
    <property type="entry name" value="ACP-like"/>
    <property type="match status" value="1"/>
</dbReference>
<dbReference type="OrthoDB" id="329835at2759"/>
<dbReference type="InterPro" id="IPR049900">
    <property type="entry name" value="PKS_mFAS_DH"/>
</dbReference>
<dbReference type="PANTHER" id="PTHR43775">
    <property type="entry name" value="FATTY ACID SYNTHASE"/>
    <property type="match status" value="1"/>
</dbReference>
<dbReference type="Gene3D" id="3.40.50.720">
    <property type="entry name" value="NAD(P)-binding Rossmann-like Domain"/>
    <property type="match status" value="1"/>
</dbReference>
<dbReference type="PROSITE" id="PS52004">
    <property type="entry name" value="KS3_2"/>
    <property type="match status" value="1"/>
</dbReference>
<dbReference type="Pfam" id="PF14765">
    <property type="entry name" value="PS-DH"/>
    <property type="match status" value="1"/>
</dbReference>
<dbReference type="Pfam" id="PF06985">
    <property type="entry name" value="HET"/>
    <property type="match status" value="1"/>
</dbReference>
<keyword evidence="5" id="KW-0511">Multifunctional enzyme</keyword>
<organism evidence="11 12">
    <name type="scientific">Cudoniella acicularis</name>
    <dbReference type="NCBI Taxonomy" id="354080"/>
    <lineage>
        <taxon>Eukaryota</taxon>
        <taxon>Fungi</taxon>
        <taxon>Dikarya</taxon>
        <taxon>Ascomycota</taxon>
        <taxon>Pezizomycotina</taxon>
        <taxon>Leotiomycetes</taxon>
        <taxon>Helotiales</taxon>
        <taxon>Tricladiaceae</taxon>
        <taxon>Cudoniella</taxon>
    </lineage>
</organism>
<dbReference type="GO" id="GO:0006633">
    <property type="term" value="P:fatty acid biosynthetic process"/>
    <property type="evidence" value="ECO:0007669"/>
    <property type="project" value="InterPro"/>
</dbReference>
<proteinExistence type="predicted"/>
<dbReference type="GO" id="GO:0004315">
    <property type="term" value="F:3-oxoacyl-[acyl-carrier-protein] synthase activity"/>
    <property type="evidence" value="ECO:0007669"/>
    <property type="project" value="InterPro"/>
</dbReference>
<dbReference type="InterPro" id="IPR032821">
    <property type="entry name" value="PKS_assoc"/>
</dbReference>
<dbReference type="Pfam" id="PF00550">
    <property type="entry name" value="PP-binding"/>
    <property type="match status" value="1"/>
</dbReference>
<dbReference type="Pfam" id="PF00698">
    <property type="entry name" value="Acyl_transf_1"/>
    <property type="match status" value="1"/>
</dbReference>
<feature type="domain" description="Carrier" evidence="8">
    <location>
        <begin position="2400"/>
        <end position="2476"/>
    </location>
</feature>
<dbReference type="InterPro" id="IPR010730">
    <property type="entry name" value="HET"/>
</dbReference>
<keyword evidence="3" id="KW-0489">Methyltransferase</keyword>
<evidence type="ECO:0000256" key="1">
    <source>
        <dbReference type="ARBA" id="ARBA00022450"/>
    </source>
</evidence>
<sequence length="3067" mass="336125">MSGYKNEPIAVVGSSCRFAGPATSPSKLWELLKEPRDVLTKIDRFDADNFYHVDGHHHGTTNVVDAYMMTEDPKAFDAQFFNIQAGEAESIDPQQRLLLETIYEGVESAGLTLEGLQGSPTAVYIGVMCEDYAGIAFHDNEAIPKYASTGTARSIQANRISYFFNWCGPSMTIDTACSSSLVAVHQAVLSLRSGESTVAVAAGTNLILGPRNFIAESTLNMLSATGRSHMWDARANGYARGEGIASVILKTLSQAIADGDTIECIIRETGVNQDGRTPGITMPSSTAQAALIRSTYAKAGLDLRKKADRCQYFEAHGTGTKAGDPQEASAIYNAFFAETGVTDPEDILHVGSVKTIIGHTEGTAGIAGLMKASLAIQNKTIPPNMLFETLNPDLEPYYDHLKVPTQALPWPELPEGVPRRASVNSFGFGGTNAHAIIEAYEPSNKLIAQPSVSEEKVAIPFTFSAPSEKALAAQMRTFISFLGNNKDINLSRMAWTLSQRSTFTLRAAVSALTAESLSEKLEARLEGKKSNNTALGVRAAKESHSILGVFTGQGAQWAAMGRELILASSFVEKIVDELEQSLAELPESDRPAWSLKKEMLAQGKDSRIAEGLLSQPLCTAVQVILVNLLRIAGIQFESVVGHSSGEIGAAYAAGFLTSHDAIRIAYYRGFYAKLAKGPNGENGSMLAAGTSMEDADELCNLPAFEGKMQVAASNSSSSVTLSGDEDAIVEALEILKDEGKFARQLKVDTAYHSHHMEPCSEPYLKSLKDCKIQILTPPENASRWYSSVHGGEQMTVDSEGLTGDYWMKNMLQPVLFSQALTAALDEFGAPAITLEVGPHPALKGPATSTIEEVLGSSVPYSGVLSRGGNDVEALADGLGFTWTFLGPITPNFSAFMSLFSSAEKKLLKNLPQYTWDHDRTYWYESRMSRFHRTARPQAMHELLGVRMDDEGEGELRWHNFLKPSEIPWLRGHTIQGQILFPAAGFVALAVEASKTLATTNRVSLIELHDFSIHSALTFPDEVNGAEIVFSLQGITKSDDLITASFNCDACTNRDTGSLTSMSTGKLVLRLGEPSLTALPSRPTPEYELRKVNVENQYAGFSDLGYNYNGLFKAITSLNRTTDLAIGKILVPADEEAIEGEPSFTVHPAVLDVGFQVTLCAIGAPGDSRLWTLHVPTIINKIKINPMACPTAGGRGSELPANSMLAKQAEDVHGFTGDLSIYDESGKHCFIQCESVRVEALARPTKASDRHLFGESTWSVADPDASICFQEAVETEAEQQLGVLIERACFLYLKQIYQSLTAEEREKCDEHQAAVVNWAEHLVSLTSKGEHPHLKQEWMADTNESLKPLLLAAANDYEDMHKVIFTGETLLPFVRGEVSMLEEFKNHGLLDWFYKASAGITQYNACLGAVVKQMAQRYPYMNILEIGAGTGSATEAVVKEIGQSYSSYTYTDISAGFFQDAQALFKDHGNGFIYKVLDAEKDVVEQGFVDGGYDCIVASNVLHATKFLDQTLANARRLLKPGGYLILLEITQVDWLRTGFFFAGIPGWWAGAEDGRAYTPLVPESTWDAVFRRTGFSGIDTATPIPKSFMAPYSVMVTQAVDTQINLIRQPLAAAEEKPTIEKLLIIGGLTATTRTIAEEVKSIVKPFCDSVSVVSKLGEVNENTFSAKHTVLCLTELDEAVFENLTEEKFKALQFMMDEAKNVLWVVQGSQGQNPYSRMMMAVGRCLAGERRDALYMQTIDSNVDELPSAKLLTETLLRLHISEQWKNASYEPLWTLEREMHLSNGTLQIERFAPSSTLDSRYNSDRREIKNELPVDSTTVALTQAGLSYQLKELFEMQLQKEASKAAGLVTIKVRRSVLTAIKIKSVGCLYLVSGEEVATGKKVLAFCESLRSSISIPQAWAVPYDIEDKDESSLLFAAAHIFVAVAILGKAGASSSFLVHEASPVLAQTLATVAAERKIPIVFTSSKSDDTIFQRIHPSTPQALIASYIPKKVSVFANLSGDSVDEIGASIEQELPARCKVRDATTFFNLEGFTQPGASDSAAAEVLRQCYARSAKVFSSFGDVASIALKDLADKPTENGNLQVVDWVTTSTVPVSASLVNKQVQFRSDATYWMIGATGEIGLSTCQWMIARGARYFVLTSRNPKVDPKWLATMESQGATIKVMSMDVTNRDSMRSVHDTICKTLPPIAGVTNAAMVLKDSLLANMSYETFATTLKPKVDGTKYLDELFPENTLDFFIVYSSLAYVAGNLGQSPYAAANGFMVALAEQRRKRGLAGSVMSFGAISGVGYVERRAVDINLSAKMSSLGYAPISEWDYHQFFAEAVLASPCDSGRNFEISNGCKVFDAIKEPNLPYWLDLPKFAYYKEYKANTLAEAGDKRQASVRAQLKECTSEEGIKKVLTDRFISGLCRMLHMAPEDNVITPESGLVELGIDSLVAVDIRSWFQSEMDLDMPVLKILSGASIENMVEDAFSRLSPELTPGVKREVVQAEGDKAEDAAISKMELQYDDFDVIKREIRLLVFYPASFDEEIRCKLYMASLDDQPRFEALSYVWGDTAIKKPVIVNDAKVGVMVNLEAALRRLRDLSTMRTLWVDAICINQSNLEEKNIQVPLMASLYSTAIFVVAWLGEATTQIEHAVQWLDTHARKTNSSSAIEHSTAESSAPESSIAGSPTSESSLEPLTPESPILETLMTDDSIWETASALFIHSRVLDGFCQLYSSPCWTRMWTLQEFLLPRHEPQCVVGPLALRFNDLDNSTSKMRELVITMDQMKRKIAETPEETEVGSLRQATLDYFSNVLESLSRERGSIGSNVIKTAEGQSPFPDNSSSSRVLDLAYASWIGYSPRLHSSYVSFPDNPFQWGEPWMPKISSDLSTLHIWGKKLGTYQLVVQLSCKLKGVFSDIHRLFNFPSPSQHSRKFSLSNTTSSEASREKLARCVFSHTEISKDLTVEEIISDLRLLEIGDTISNDDREVFTTALTPYTESGVEREFPCLKGKTIFQAEGSLVGIGISGIENGDQIIITPFSPSPPLIIRRERDRSEDSPLVYRMAGSAYVDGLANNLGLDATL</sequence>
<dbReference type="SMART" id="SM00826">
    <property type="entry name" value="PKS_DH"/>
    <property type="match status" value="1"/>
</dbReference>
<dbReference type="InterPro" id="IPR020806">
    <property type="entry name" value="PKS_PP-bd"/>
</dbReference>
<dbReference type="PROSITE" id="PS00606">
    <property type="entry name" value="KS3_1"/>
    <property type="match status" value="1"/>
</dbReference>
<dbReference type="GO" id="GO:0044550">
    <property type="term" value="P:secondary metabolite biosynthetic process"/>
    <property type="evidence" value="ECO:0007669"/>
    <property type="project" value="TreeGrafter"/>
</dbReference>
<dbReference type="CDD" id="cd02440">
    <property type="entry name" value="AdoMet_MTases"/>
    <property type="match status" value="1"/>
</dbReference>
<dbReference type="PROSITE" id="PS52019">
    <property type="entry name" value="PKS_MFAS_DH"/>
    <property type="match status" value="1"/>
</dbReference>
<dbReference type="PROSITE" id="PS00012">
    <property type="entry name" value="PHOSPHOPANTETHEINE"/>
    <property type="match status" value="1"/>
</dbReference>
<evidence type="ECO:0000313" key="11">
    <source>
        <dbReference type="EMBL" id="KAF4630136.1"/>
    </source>
</evidence>
<dbReference type="SUPFAM" id="SSF51735">
    <property type="entry name" value="NAD(P)-binding Rossmann-fold domains"/>
    <property type="match status" value="1"/>
</dbReference>
<protein>
    <recommendedName>
        <fullName evidence="13">Polyketide synthase</fullName>
    </recommendedName>
</protein>
<dbReference type="SMART" id="SM00827">
    <property type="entry name" value="PKS_AT"/>
    <property type="match status" value="1"/>
</dbReference>
<feature type="domain" description="Ketosynthase family 3 (KS3)" evidence="9">
    <location>
        <begin position="6"/>
        <end position="439"/>
    </location>
</feature>
<evidence type="ECO:0000256" key="7">
    <source>
        <dbReference type="SAM" id="MobiDB-lite"/>
    </source>
</evidence>
<dbReference type="SUPFAM" id="SSF53335">
    <property type="entry name" value="S-adenosyl-L-methionine-dependent methyltransferases"/>
    <property type="match status" value="1"/>
</dbReference>
<reference evidence="11 12" key="1">
    <citation type="submission" date="2020-03" db="EMBL/GenBank/DDBJ databases">
        <title>Draft Genome Sequence of Cudoniella acicularis.</title>
        <authorList>
            <person name="Buettner E."/>
            <person name="Kellner H."/>
        </authorList>
    </citation>
    <scope>NUCLEOTIDE SEQUENCE [LARGE SCALE GENOMIC DNA]</scope>
    <source>
        <strain evidence="11 12">DSM 108380</strain>
    </source>
</reference>
<keyword evidence="12" id="KW-1185">Reference proteome</keyword>
<dbReference type="Gene3D" id="3.40.47.10">
    <property type="match status" value="1"/>
</dbReference>
<dbReference type="InterPro" id="IPR020807">
    <property type="entry name" value="PKS_DH"/>
</dbReference>
<feature type="active site" description="Proton donor; for dehydratase activity" evidence="6">
    <location>
        <position position="1151"/>
    </location>
</feature>
<dbReference type="GO" id="GO:0031177">
    <property type="term" value="F:phosphopantetheine binding"/>
    <property type="evidence" value="ECO:0007669"/>
    <property type="project" value="InterPro"/>
</dbReference>
<dbReference type="InterPro" id="IPR013968">
    <property type="entry name" value="PKS_KR"/>
</dbReference>
<name>A0A8H4RIY8_9HELO</name>
<keyword evidence="1" id="KW-0596">Phosphopantetheine</keyword>
<dbReference type="InterPro" id="IPR018201">
    <property type="entry name" value="Ketoacyl_synth_AS"/>
</dbReference>
<dbReference type="InterPro" id="IPR016036">
    <property type="entry name" value="Malonyl_transacylase_ACP-bd"/>
</dbReference>
<evidence type="ECO:0000259" key="8">
    <source>
        <dbReference type="PROSITE" id="PS50075"/>
    </source>
</evidence>
<evidence type="ECO:0000313" key="12">
    <source>
        <dbReference type="Proteomes" id="UP000566819"/>
    </source>
</evidence>
<dbReference type="InterPro" id="IPR029063">
    <property type="entry name" value="SAM-dependent_MTases_sf"/>
</dbReference>
<dbReference type="Pfam" id="PF08659">
    <property type="entry name" value="KR"/>
    <property type="match status" value="1"/>
</dbReference>
<dbReference type="InterPro" id="IPR006162">
    <property type="entry name" value="Ppantetheine_attach_site"/>
</dbReference>
<dbReference type="Pfam" id="PF08242">
    <property type="entry name" value="Methyltransf_12"/>
    <property type="match status" value="1"/>
</dbReference>
<evidence type="ECO:0000256" key="4">
    <source>
        <dbReference type="ARBA" id="ARBA00022679"/>
    </source>
</evidence>
<dbReference type="Pfam" id="PF00109">
    <property type="entry name" value="ketoacyl-synt"/>
    <property type="match status" value="1"/>
</dbReference>
<dbReference type="Proteomes" id="UP000566819">
    <property type="component" value="Unassembled WGS sequence"/>
</dbReference>
<accession>A0A8H4RIY8</accession>
<dbReference type="Gene3D" id="3.10.129.110">
    <property type="entry name" value="Polyketide synthase dehydratase"/>
    <property type="match status" value="1"/>
</dbReference>
<dbReference type="Pfam" id="PF16197">
    <property type="entry name" value="KAsynt_C_assoc"/>
    <property type="match status" value="1"/>
</dbReference>
<evidence type="ECO:0000259" key="10">
    <source>
        <dbReference type="PROSITE" id="PS52019"/>
    </source>
</evidence>
<feature type="region of interest" description="Disordered" evidence="7">
    <location>
        <begin position="2652"/>
        <end position="2683"/>
    </location>
</feature>
<evidence type="ECO:0000256" key="5">
    <source>
        <dbReference type="ARBA" id="ARBA00023268"/>
    </source>
</evidence>
<dbReference type="Pfam" id="PF02801">
    <property type="entry name" value="Ketoacyl-synt_C"/>
    <property type="match status" value="1"/>
</dbReference>
<dbReference type="InterPro" id="IPR014031">
    <property type="entry name" value="Ketoacyl_synth_C"/>
</dbReference>
<feature type="region of interest" description="C-terminal hotdog fold" evidence="6">
    <location>
        <begin position="1088"/>
        <end position="1246"/>
    </location>
</feature>
<keyword evidence="2" id="KW-0597">Phosphoprotein</keyword>
<dbReference type="Gene3D" id="3.40.50.150">
    <property type="entry name" value="Vaccinia Virus protein VP39"/>
    <property type="match status" value="1"/>
</dbReference>
<dbReference type="Pfam" id="PF21089">
    <property type="entry name" value="PKS_DH_N"/>
    <property type="match status" value="1"/>
</dbReference>